<protein>
    <submittedName>
        <fullName evidence="7">Translocator protein</fullName>
    </submittedName>
</protein>
<keyword evidence="3 6" id="KW-0812">Transmembrane</keyword>
<keyword evidence="5 6" id="KW-0472">Membrane</keyword>
<evidence type="ECO:0000256" key="1">
    <source>
        <dbReference type="ARBA" id="ARBA00004141"/>
    </source>
</evidence>
<keyword evidence="4 6" id="KW-1133">Transmembrane helix</keyword>
<dbReference type="PANTHER" id="PTHR10057">
    <property type="entry name" value="PERIPHERAL-TYPE BENZODIAZEPINE RECEPTOR"/>
    <property type="match status" value="1"/>
</dbReference>
<dbReference type="Pfam" id="PF03073">
    <property type="entry name" value="TspO_MBR"/>
    <property type="match status" value="1"/>
</dbReference>
<gene>
    <name evidence="7" type="ORF">HS088_TW01G00112</name>
</gene>
<comment type="similarity">
    <text evidence="2">Belongs to the TspO/BZRP family.</text>
</comment>
<evidence type="ECO:0000256" key="4">
    <source>
        <dbReference type="ARBA" id="ARBA00022989"/>
    </source>
</evidence>
<dbReference type="InterPro" id="IPR038330">
    <property type="entry name" value="TspO/MBR-related_sf"/>
</dbReference>
<evidence type="ECO:0000256" key="3">
    <source>
        <dbReference type="ARBA" id="ARBA00022692"/>
    </source>
</evidence>
<accession>A0A7J7E0R4</accession>
<comment type="caution">
    <text evidence="7">The sequence shown here is derived from an EMBL/GenBank/DDBJ whole genome shotgun (WGS) entry which is preliminary data.</text>
</comment>
<proteinExistence type="inferred from homology"/>
<feature type="transmembrane region" description="Helical" evidence="6">
    <location>
        <begin position="22"/>
        <end position="44"/>
    </location>
</feature>
<dbReference type="CDD" id="cd15904">
    <property type="entry name" value="TSPO_MBR"/>
    <property type="match status" value="1"/>
</dbReference>
<feature type="transmembrane region" description="Helical" evidence="6">
    <location>
        <begin position="150"/>
        <end position="169"/>
    </location>
</feature>
<dbReference type="EMBL" id="JAAARO010000001">
    <property type="protein sequence ID" value="KAF5752205.1"/>
    <property type="molecule type" value="Genomic_DNA"/>
</dbReference>
<dbReference type="InterPro" id="IPR004307">
    <property type="entry name" value="TspO_MBR"/>
</dbReference>
<feature type="transmembrane region" description="Helical" evidence="6">
    <location>
        <begin position="64"/>
        <end position="84"/>
    </location>
</feature>
<dbReference type="Gene3D" id="1.20.1260.100">
    <property type="entry name" value="TspO/MBR protein"/>
    <property type="match status" value="1"/>
</dbReference>
<reference evidence="7 8" key="1">
    <citation type="journal article" date="2020" name="Nat. Commun.">
        <title>Genome of Tripterygium wilfordii and identification of cytochrome P450 involved in triptolide biosynthesis.</title>
        <authorList>
            <person name="Tu L."/>
            <person name="Su P."/>
            <person name="Zhang Z."/>
            <person name="Gao L."/>
            <person name="Wang J."/>
            <person name="Hu T."/>
            <person name="Zhou J."/>
            <person name="Zhang Y."/>
            <person name="Zhao Y."/>
            <person name="Liu Y."/>
            <person name="Song Y."/>
            <person name="Tong Y."/>
            <person name="Lu Y."/>
            <person name="Yang J."/>
            <person name="Xu C."/>
            <person name="Jia M."/>
            <person name="Peters R.J."/>
            <person name="Huang L."/>
            <person name="Gao W."/>
        </authorList>
    </citation>
    <scope>NUCLEOTIDE SEQUENCE [LARGE SCALE GENOMIC DNA]</scope>
    <source>
        <strain evidence="8">cv. XIE 37</strain>
        <tissue evidence="7">Leaf</tissue>
    </source>
</reference>
<evidence type="ECO:0000256" key="5">
    <source>
        <dbReference type="ARBA" id="ARBA00023136"/>
    </source>
</evidence>
<dbReference type="AlphaFoldDB" id="A0A7J7E0R4"/>
<evidence type="ECO:0000256" key="2">
    <source>
        <dbReference type="ARBA" id="ARBA00007524"/>
    </source>
</evidence>
<dbReference type="GO" id="GO:0016020">
    <property type="term" value="C:membrane"/>
    <property type="evidence" value="ECO:0007669"/>
    <property type="project" value="UniProtKB-SubCell"/>
</dbReference>
<sequence>MATTNSATAAARAAKKGEAKRALPSLAMSISVPLTLTMVIILIFGSGHKYRAMAKPFWFPPLWLVHLASLGSSLIMGLAAWLVWADGGFHAQSDALPLYIGQVSLSIVWYPLVLVIGSGWLGFVVCLVNFGTLLACYLRFKRVNPFSKDLVKVNLVWTGYLCIVTYNIIYL</sequence>
<comment type="subcellular location">
    <subcellularLocation>
        <location evidence="1">Membrane</location>
        <topology evidence="1">Multi-pass membrane protein</topology>
    </subcellularLocation>
</comment>
<dbReference type="FunFam" id="1.20.1260.100:FF:000001">
    <property type="entry name" value="translocator protein 2"/>
    <property type="match status" value="1"/>
</dbReference>
<keyword evidence="8" id="KW-1185">Reference proteome</keyword>
<feature type="transmembrane region" description="Helical" evidence="6">
    <location>
        <begin position="96"/>
        <end position="114"/>
    </location>
</feature>
<name>A0A7J7E0R4_TRIWF</name>
<evidence type="ECO:0000313" key="8">
    <source>
        <dbReference type="Proteomes" id="UP000593562"/>
    </source>
</evidence>
<evidence type="ECO:0000313" key="7">
    <source>
        <dbReference type="EMBL" id="KAF5752205.1"/>
    </source>
</evidence>
<organism evidence="7 8">
    <name type="scientific">Tripterygium wilfordii</name>
    <name type="common">Thunder God vine</name>
    <dbReference type="NCBI Taxonomy" id="458696"/>
    <lineage>
        <taxon>Eukaryota</taxon>
        <taxon>Viridiplantae</taxon>
        <taxon>Streptophyta</taxon>
        <taxon>Embryophyta</taxon>
        <taxon>Tracheophyta</taxon>
        <taxon>Spermatophyta</taxon>
        <taxon>Magnoliopsida</taxon>
        <taxon>eudicotyledons</taxon>
        <taxon>Gunneridae</taxon>
        <taxon>Pentapetalae</taxon>
        <taxon>rosids</taxon>
        <taxon>fabids</taxon>
        <taxon>Celastrales</taxon>
        <taxon>Celastraceae</taxon>
        <taxon>Tripterygium</taxon>
    </lineage>
</organism>
<dbReference type="Proteomes" id="UP000593562">
    <property type="component" value="Unassembled WGS sequence"/>
</dbReference>
<dbReference type="PIRSF" id="PIRSF005859">
    <property type="entry name" value="PBR"/>
    <property type="match status" value="1"/>
</dbReference>
<feature type="transmembrane region" description="Helical" evidence="6">
    <location>
        <begin position="120"/>
        <end position="138"/>
    </location>
</feature>
<dbReference type="InParanoid" id="A0A7J7E0R4"/>
<dbReference type="FunCoup" id="A0A7J7E0R4">
    <property type="interactions" value="86"/>
</dbReference>
<evidence type="ECO:0000256" key="6">
    <source>
        <dbReference type="SAM" id="Phobius"/>
    </source>
</evidence>
<dbReference type="PANTHER" id="PTHR10057:SF6">
    <property type="entry name" value="TRANSLOCATOR PROTEIN HOMOLOG"/>
    <property type="match status" value="1"/>
</dbReference>